<comment type="caution">
    <text evidence="3">The sequence shown here is derived from an EMBL/GenBank/DDBJ whole genome shotgun (WGS) entry which is preliminary data.</text>
</comment>
<dbReference type="OrthoDB" id="9804774at2"/>
<dbReference type="PRINTS" id="PR00081">
    <property type="entry name" value="GDHRDH"/>
</dbReference>
<accession>A0A1L9B2Z3</accession>
<evidence type="ECO:0000313" key="4">
    <source>
        <dbReference type="Proteomes" id="UP000182229"/>
    </source>
</evidence>
<dbReference type="InterPro" id="IPR036291">
    <property type="entry name" value="NAD(P)-bd_dom_sf"/>
</dbReference>
<dbReference type="GO" id="GO:0016491">
    <property type="term" value="F:oxidoreductase activity"/>
    <property type="evidence" value="ECO:0007669"/>
    <property type="project" value="UniProtKB-KW"/>
</dbReference>
<sequence>MAFSEVTEAYFDQMMLTNFKGPFFLTQKLAPLLREGGQIVNVSSRSTALTSAGFSVYGATKAALTTVTRYWAKELAPRQIRVNSVSPGPLLTNLADSAFARHPEYIEPLAANTLLGRIAQPDDIGEVIAMLLSNACRYVTATDIDVSGGFMV</sequence>
<dbReference type="InterPro" id="IPR002347">
    <property type="entry name" value="SDR_fam"/>
</dbReference>
<dbReference type="PANTHER" id="PTHR43639:SF1">
    <property type="entry name" value="SHORT-CHAIN DEHYDROGENASE_REDUCTASE FAMILY PROTEIN"/>
    <property type="match status" value="1"/>
</dbReference>
<evidence type="ECO:0000256" key="2">
    <source>
        <dbReference type="ARBA" id="ARBA00023002"/>
    </source>
</evidence>
<dbReference type="Gene3D" id="3.40.50.720">
    <property type="entry name" value="NAD(P)-binding Rossmann-like Domain"/>
    <property type="match status" value="1"/>
</dbReference>
<comment type="similarity">
    <text evidence="1">Belongs to the short-chain dehydrogenases/reductases (SDR) family.</text>
</comment>
<dbReference type="AlphaFoldDB" id="A0A1L9B2Z3"/>
<dbReference type="STRING" id="83449.BON30_33285"/>
<evidence type="ECO:0008006" key="5">
    <source>
        <dbReference type="Google" id="ProtNLM"/>
    </source>
</evidence>
<dbReference type="PANTHER" id="PTHR43639">
    <property type="entry name" value="OXIDOREDUCTASE, SHORT-CHAIN DEHYDROGENASE/REDUCTASE FAMILY (AFU_ORTHOLOGUE AFUA_5G02870)"/>
    <property type="match status" value="1"/>
</dbReference>
<evidence type="ECO:0000256" key="1">
    <source>
        <dbReference type="ARBA" id="ARBA00006484"/>
    </source>
</evidence>
<dbReference type="Pfam" id="PF13561">
    <property type="entry name" value="adh_short_C2"/>
    <property type="match status" value="1"/>
</dbReference>
<proteinExistence type="inferred from homology"/>
<reference evidence="4" key="1">
    <citation type="submission" date="2016-11" db="EMBL/GenBank/DDBJ databases">
        <authorList>
            <person name="Shukria A."/>
            <person name="Stevens D.C."/>
        </authorList>
    </citation>
    <scope>NUCLEOTIDE SEQUENCE [LARGE SCALE GENOMIC DNA]</scope>
    <source>
        <strain evidence="4">Cbfe23</strain>
    </source>
</reference>
<reference evidence="3 4" key="2">
    <citation type="submission" date="2016-12" db="EMBL/GenBank/DDBJ databases">
        <title>Draft Genome Sequence of Cystobacter ferrugineus Strain Cbfe23.</title>
        <authorList>
            <person name="Akbar S."/>
            <person name="Dowd S.E."/>
            <person name="Stevens D.C."/>
        </authorList>
    </citation>
    <scope>NUCLEOTIDE SEQUENCE [LARGE SCALE GENOMIC DNA]</scope>
    <source>
        <strain evidence="3 4">Cbfe23</strain>
    </source>
</reference>
<dbReference type="SUPFAM" id="SSF51735">
    <property type="entry name" value="NAD(P)-binding Rossmann-fold domains"/>
    <property type="match status" value="1"/>
</dbReference>
<name>A0A1L9B2Z3_9BACT</name>
<keyword evidence="4" id="KW-1185">Reference proteome</keyword>
<dbReference type="EMBL" id="MPIN01000010">
    <property type="protein sequence ID" value="OJH36629.1"/>
    <property type="molecule type" value="Genomic_DNA"/>
</dbReference>
<dbReference type="Proteomes" id="UP000182229">
    <property type="component" value="Unassembled WGS sequence"/>
</dbReference>
<keyword evidence="2" id="KW-0560">Oxidoreductase</keyword>
<gene>
    <name evidence="3" type="ORF">BON30_33285</name>
</gene>
<evidence type="ECO:0000313" key="3">
    <source>
        <dbReference type="EMBL" id="OJH36629.1"/>
    </source>
</evidence>
<protein>
    <recommendedName>
        <fullName evidence="5">Short-chain dehydrogenase</fullName>
    </recommendedName>
</protein>
<organism evidence="3 4">
    <name type="scientific">Cystobacter ferrugineus</name>
    <dbReference type="NCBI Taxonomy" id="83449"/>
    <lineage>
        <taxon>Bacteria</taxon>
        <taxon>Pseudomonadati</taxon>
        <taxon>Myxococcota</taxon>
        <taxon>Myxococcia</taxon>
        <taxon>Myxococcales</taxon>
        <taxon>Cystobacterineae</taxon>
        <taxon>Archangiaceae</taxon>
        <taxon>Cystobacter</taxon>
    </lineage>
</organism>